<dbReference type="Pfam" id="PF01527">
    <property type="entry name" value="HTH_Tnp_1"/>
    <property type="match status" value="1"/>
</dbReference>
<dbReference type="PANTHER" id="PTHR33609:SF1">
    <property type="entry name" value="TRANSPOSASE"/>
    <property type="match status" value="1"/>
</dbReference>
<dbReference type="SUPFAM" id="SSF46689">
    <property type="entry name" value="Homeodomain-like"/>
    <property type="match status" value="1"/>
</dbReference>
<dbReference type="Proteomes" id="UP001386437">
    <property type="component" value="Unassembled WGS sequence"/>
</dbReference>
<evidence type="ECO:0000313" key="1">
    <source>
        <dbReference type="EMBL" id="MEI6002002.1"/>
    </source>
</evidence>
<protein>
    <submittedName>
        <fullName evidence="1">Transposase</fullName>
    </submittedName>
</protein>
<comment type="caution">
    <text evidence="1">The sequence shown here is derived from an EMBL/GenBank/DDBJ whole genome shotgun (WGS) entry which is preliminary data.</text>
</comment>
<accession>A0ABU8J2K8</accession>
<dbReference type="EMBL" id="JACFYJ010000093">
    <property type="protein sequence ID" value="MEI6002002.1"/>
    <property type="molecule type" value="Genomic_DNA"/>
</dbReference>
<evidence type="ECO:0000313" key="2">
    <source>
        <dbReference type="Proteomes" id="UP001386437"/>
    </source>
</evidence>
<reference evidence="1 2" key="1">
    <citation type="journal article" date="2022" name="Arch. Microbiol.">
        <title>Paraburkholderia bengalensis sp. nov. isolated from roots of Oryza sativa, IR64.</title>
        <authorList>
            <person name="Nag P."/>
            <person name="Mondal N."/>
            <person name="Sarkar J."/>
            <person name="Das S."/>
        </authorList>
    </citation>
    <scope>NUCLEOTIDE SEQUENCE [LARGE SCALE GENOMIC DNA]</scope>
    <source>
        <strain evidence="1 2">IR64_4_BI</strain>
    </source>
</reference>
<keyword evidence="2" id="KW-1185">Reference proteome</keyword>
<dbReference type="RefSeq" id="WP_336601662.1">
    <property type="nucleotide sequence ID" value="NZ_JACFYJ010000093.1"/>
</dbReference>
<proteinExistence type="predicted"/>
<dbReference type="InterPro" id="IPR002514">
    <property type="entry name" value="Transposase_8"/>
</dbReference>
<dbReference type="InterPro" id="IPR009057">
    <property type="entry name" value="Homeodomain-like_sf"/>
</dbReference>
<name>A0ABU8J2K8_9BURK</name>
<sequence length="162" mass="19014">MKKSRFSEEQIIGVPKEADAGMKVADLCRKHGISDATFYNWRSRYGGMDISEARRLRQLEEENQRLKRLVEGRSWKKVSSPAQRREVVQQVIEQHDYSERRACALVGLNRRTFRRPVSPDADHEVRQRMRELAQDRPRFGSPRLHVLLRREGQVTSDLEDAE</sequence>
<organism evidence="1 2">
    <name type="scientific">Paraburkholderia bengalensis</name>
    <dbReference type="NCBI Taxonomy" id="2747562"/>
    <lineage>
        <taxon>Bacteria</taxon>
        <taxon>Pseudomonadati</taxon>
        <taxon>Pseudomonadota</taxon>
        <taxon>Betaproteobacteria</taxon>
        <taxon>Burkholderiales</taxon>
        <taxon>Burkholderiaceae</taxon>
        <taxon>Paraburkholderia</taxon>
    </lineage>
</organism>
<dbReference type="PANTHER" id="PTHR33609">
    <property type="entry name" value="LOW CALCIUM RESPONSE LOCUS PROTEIN S"/>
    <property type="match status" value="1"/>
</dbReference>
<gene>
    <name evidence="1" type="ORF">H3V53_34200</name>
</gene>
<dbReference type="InterPro" id="IPR052546">
    <property type="entry name" value="Transposase_8_domain"/>
</dbReference>